<gene>
    <name evidence="4" type="ORF">NOR_02504</name>
</gene>
<feature type="chain" id="PRO_5007836052" evidence="2">
    <location>
        <begin position="18"/>
        <end position="807"/>
    </location>
</feature>
<organism evidence="4 5">
    <name type="scientific">Metarhizium rileyi (strain RCEF 4871)</name>
    <name type="common">Nomuraea rileyi</name>
    <dbReference type="NCBI Taxonomy" id="1649241"/>
    <lineage>
        <taxon>Eukaryota</taxon>
        <taxon>Fungi</taxon>
        <taxon>Dikarya</taxon>
        <taxon>Ascomycota</taxon>
        <taxon>Pezizomycotina</taxon>
        <taxon>Sordariomycetes</taxon>
        <taxon>Hypocreomycetidae</taxon>
        <taxon>Hypocreales</taxon>
        <taxon>Clavicipitaceae</taxon>
        <taxon>Metarhizium</taxon>
    </lineage>
</organism>
<evidence type="ECO:0000313" key="5">
    <source>
        <dbReference type="Proteomes" id="UP000243498"/>
    </source>
</evidence>
<dbReference type="AlphaFoldDB" id="A0A162JNQ4"/>
<evidence type="ECO:0000256" key="2">
    <source>
        <dbReference type="SAM" id="SignalP"/>
    </source>
</evidence>
<feature type="region of interest" description="Disordered" evidence="1">
    <location>
        <begin position="48"/>
        <end position="69"/>
    </location>
</feature>
<accession>A0A162JNQ4</accession>
<evidence type="ECO:0000259" key="3">
    <source>
        <dbReference type="Pfam" id="PF12708"/>
    </source>
</evidence>
<name>A0A162JNQ4_METRR</name>
<evidence type="ECO:0000313" key="4">
    <source>
        <dbReference type="EMBL" id="OAA46868.1"/>
    </source>
</evidence>
<dbReference type="InterPro" id="IPR012334">
    <property type="entry name" value="Pectin_lyas_fold"/>
</dbReference>
<evidence type="ECO:0000256" key="1">
    <source>
        <dbReference type="SAM" id="MobiDB-lite"/>
    </source>
</evidence>
<feature type="signal peptide" evidence="2">
    <location>
        <begin position="1"/>
        <end position="17"/>
    </location>
</feature>
<dbReference type="PANTHER" id="PTHR33928">
    <property type="entry name" value="POLYGALACTURONASE QRT3"/>
    <property type="match status" value="1"/>
</dbReference>
<dbReference type="GO" id="GO:0004650">
    <property type="term" value="F:polygalacturonase activity"/>
    <property type="evidence" value="ECO:0007669"/>
    <property type="project" value="InterPro"/>
</dbReference>
<dbReference type="Proteomes" id="UP000243498">
    <property type="component" value="Unassembled WGS sequence"/>
</dbReference>
<sequence>MFLNTVLALLLLGTAAAVDDDGHYNSSEFAAPGTGYWYANMDHYGPARGQAPDLSQRKEKSGKHDPTDMEENYPYEVFIEIKPGEVKPAASQVTIQEAIDRGSREEKRQNQLWASQPRVVYLHPGIYETDMPIELRANTILMGDAADGKVGMGGKRRPHRWCGPPQPHKEESFLTNDASIIFVFLVGMHLKTQGLVGETSAPSSSHMVGLKNVILDTRNIEREWPFYALQWGIAKGAYMQNVKIIMAEPDEDQGHMGVFVGEGSSLAISDIRFENGLAAVWHQSASQMLYKSIETVGTTHGFLITEGAVVSIINSTFQGASTVVVHRKGSTWVGMVDCKVVNSEAVFSTTEDPSLLIENLHRDDETTTVMWKGAPIVTGTRYVEKFSFANTYGQEPVYGPKGSRLNRPAALVRGGGAYPAIAAPTYPNKPVSDFINVLDPAQTGNRRVLGDFSIDVSGALNDILEVAVMESKVVYFPFGNYRVDSTVFVPPGSRIVGEAWATISGRGNFFADQENPRPVLQVGKQGDVGVAHIQELRVTVADTLPGAILVQVNMAGRNPGDVAIWNTMITVGGTVRSQGIERDCADPKNPCKGAFLGLHLTESSSAYLENTWVMVPDWNSEMDRASAVAGKGGVLIQATKGTWIHGLSSQQWWLYQLNLWEAKNVFISLFLAEPSFYQGSNALTIPPAPWEPEGKRWNDPDFSWCGHEDLVCHKGLSHYITGGSDIRHYATASWDFYNGEQNGCDDGCSDVMHWVSKKPSNLHMYGVCSRSSTNVLREADGNVIPADPHFLGGWPGEGSSLGVYELD</sequence>
<dbReference type="OrthoDB" id="1046782at2759"/>
<feature type="compositionally biased region" description="Basic and acidic residues" evidence="1">
    <location>
        <begin position="55"/>
        <end position="67"/>
    </location>
</feature>
<dbReference type="Gene3D" id="2.160.20.10">
    <property type="entry name" value="Single-stranded right-handed beta-helix, Pectin lyase-like"/>
    <property type="match status" value="2"/>
</dbReference>
<proteinExistence type="predicted"/>
<reference evidence="4 5" key="1">
    <citation type="journal article" date="2016" name="Genome Biol. Evol.">
        <title>Divergent and convergent evolution of fungal pathogenicity.</title>
        <authorList>
            <person name="Shang Y."/>
            <person name="Xiao G."/>
            <person name="Zheng P."/>
            <person name="Cen K."/>
            <person name="Zhan S."/>
            <person name="Wang C."/>
        </authorList>
    </citation>
    <scope>NUCLEOTIDE SEQUENCE [LARGE SCALE GENOMIC DNA]</scope>
    <source>
        <strain evidence="4 5">RCEF 4871</strain>
    </source>
</reference>
<dbReference type="InterPro" id="IPR024535">
    <property type="entry name" value="RHGA/B-epi-like_pectate_lyase"/>
</dbReference>
<comment type="caution">
    <text evidence="4">The sequence shown here is derived from an EMBL/GenBank/DDBJ whole genome shotgun (WGS) entry which is preliminary data.</text>
</comment>
<keyword evidence="2" id="KW-0732">Signal</keyword>
<dbReference type="EMBL" id="AZHC01000006">
    <property type="protein sequence ID" value="OAA46868.1"/>
    <property type="molecule type" value="Genomic_DNA"/>
</dbReference>
<dbReference type="PANTHER" id="PTHR33928:SF2">
    <property type="entry name" value="PECTATE LYASE SUPERFAMILY PROTEIN DOMAIN-CONTAINING PROTEIN-RELATED"/>
    <property type="match status" value="1"/>
</dbReference>
<dbReference type="SUPFAM" id="SSF51126">
    <property type="entry name" value="Pectin lyase-like"/>
    <property type="match status" value="2"/>
</dbReference>
<dbReference type="FunFam" id="2.160.20.10:FF:000049">
    <property type="entry name" value="Putative exo-beta-1,3-glucanase"/>
    <property type="match status" value="1"/>
</dbReference>
<keyword evidence="5" id="KW-1185">Reference proteome</keyword>
<dbReference type="InterPro" id="IPR011050">
    <property type="entry name" value="Pectin_lyase_fold/virulence"/>
</dbReference>
<keyword evidence="4" id="KW-0378">Hydrolase</keyword>
<dbReference type="InterPro" id="IPR039279">
    <property type="entry name" value="QRT3-like"/>
</dbReference>
<protein>
    <submittedName>
        <fullName evidence="4">Glycoside hydrolase family 55</fullName>
    </submittedName>
</protein>
<dbReference type="OMA" id="AYIENFW"/>
<feature type="domain" description="Rhamnogalacturonase A/B/Epimerase-like pectate lyase" evidence="3">
    <location>
        <begin position="209"/>
        <end position="321"/>
    </location>
</feature>
<dbReference type="STRING" id="1081105.A0A162JNQ4"/>
<dbReference type="Pfam" id="PF12708">
    <property type="entry name" value="Pect-lyase_RHGA_epim"/>
    <property type="match status" value="1"/>
</dbReference>